<sequence length="73" mass="8398">AQRRHGPPECPSHSTRSLTAQTETTSFSHTLGKTNFAGPTIQLRFREVLRVHEETLKELQEEIEVARRESQKK</sequence>
<reference evidence="3 4" key="1">
    <citation type="submission" date="2022-10" db="EMBL/GenBank/DDBJ databases">
        <title>paucibacter sp. hw8 Genome sequencing.</title>
        <authorList>
            <person name="Park S."/>
        </authorList>
    </citation>
    <scope>NUCLEOTIDE SEQUENCE [LARGE SCALE GENOMIC DNA]</scope>
    <source>
        <strain evidence="4">hw8</strain>
    </source>
</reference>
<evidence type="ECO:0000256" key="1">
    <source>
        <dbReference type="SAM" id="Coils"/>
    </source>
</evidence>
<dbReference type="EMBL" id="JAQQXS010000002">
    <property type="protein sequence ID" value="MDC8783928.1"/>
    <property type="molecule type" value="Genomic_DNA"/>
</dbReference>
<dbReference type="RefSeq" id="WP_273595055.1">
    <property type="nucleotide sequence ID" value="NZ_JAQQXS010000002.1"/>
</dbReference>
<keyword evidence="4" id="KW-1185">Reference proteome</keyword>
<keyword evidence="1" id="KW-0175">Coiled coil</keyword>
<evidence type="ECO:0000313" key="4">
    <source>
        <dbReference type="Proteomes" id="UP001219862"/>
    </source>
</evidence>
<evidence type="ECO:0000256" key="2">
    <source>
        <dbReference type="SAM" id="MobiDB-lite"/>
    </source>
</evidence>
<protein>
    <submittedName>
        <fullName evidence="3">Uncharacterized protein</fullName>
    </submittedName>
</protein>
<gene>
    <name evidence="3" type="ORF">PRZ01_01830</name>
</gene>
<dbReference type="Proteomes" id="UP001219862">
    <property type="component" value="Unassembled WGS sequence"/>
</dbReference>
<feature type="non-terminal residue" evidence="3">
    <location>
        <position position="1"/>
    </location>
</feature>
<comment type="caution">
    <text evidence="3">The sequence shown here is derived from an EMBL/GenBank/DDBJ whole genome shotgun (WGS) entry which is preliminary data.</text>
</comment>
<feature type="compositionally biased region" description="Polar residues" evidence="2">
    <location>
        <begin position="12"/>
        <end position="25"/>
    </location>
</feature>
<evidence type="ECO:0000313" key="3">
    <source>
        <dbReference type="EMBL" id="MDC8783928.1"/>
    </source>
</evidence>
<accession>A0ABT5KLZ3</accession>
<name>A0ABT5KLZ3_9BURK</name>
<feature type="region of interest" description="Disordered" evidence="2">
    <location>
        <begin position="1"/>
        <end position="25"/>
    </location>
</feature>
<proteinExistence type="predicted"/>
<feature type="coiled-coil region" evidence="1">
    <location>
        <begin position="42"/>
        <end position="69"/>
    </location>
</feature>
<organism evidence="3 4">
    <name type="scientific">Roseateles koreensis</name>
    <dbReference type="NCBI Taxonomy" id="2987526"/>
    <lineage>
        <taxon>Bacteria</taxon>
        <taxon>Pseudomonadati</taxon>
        <taxon>Pseudomonadota</taxon>
        <taxon>Betaproteobacteria</taxon>
        <taxon>Burkholderiales</taxon>
        <taxon>Sphaerotilaceae</taxon>
        <taxon>Roseateles</taxon>
    </lineage>
</organism>